<dbReference type="OrthoDB" id="205514at2759"/>
<proteinExistence type="predicted"/>
<dbReference type="GO" id="GO:0006303">
    <property type="term" value="P:double-strand break repair via nonhomologous end joining"/>
    <property type="evidence" value="ECO:0007669"/>
    <property type="project" value="TreeGrafter"/>
</dbReference>
<dbReference type="SUPFAM" id="SSF47802">
    <property type="entry name" value="DNA polymerase beta, N-terminal domain-like"/>
    <property type="match status" value="1"/>
</dbReference>
<dbReference type="InterPro" id="IPR010996">
    <property type="entry name" value="HHH_MUS81"/>
</dbReference>
<evidence type="ECO:0000313" key="4">
    <source>
        <dbReference type="RefSeq" id="XP_004489888.2"/>
    </source>
</evidence>
<evidence type="ECO:0000256" key="1">
    <source>
        <dbReference type="SAM" id="MobiDB-lite"/>
    </source>
</evidence>
<dbReference type="InterPro" id="IPR022312">
    <property type="entry name" value="DNA_pol_X"/>
</dbReference>
<dbReference type="Gene3D" id="1.10.150.110">
    <property type="entry name" value="DNA polymerase beta, N-terminal domain-like"/>
    <property type="match status" value="1"/>
</dbReference>
<feature type="domain" description="Crossover junction endonuclease MUS81-like HHH" evidence="2">
    <location>
        <begin position="113"/>
        <end position="179"/>
    </location>
</feature>
<feature type="compositionally biased region" description="Basic and acidic residues" evidence="1">
    <location>
        <begin position="89"/>
        <end position="99"/>
    </location>
</feature>
<organism evidence="3 4">
    <name type="scientific">Cicer arietinum</name>
    <name type="common">Chickpea</name>
    <name type="synonym">Garbanzo</name>
    <dbReference type="NCBI Taxonomy" id="3827"/>
    <lineage>
        <taxon>Eukaryota</taxon>
        <taxon>Viridiplantae</taxon>
        <taxon>Streptophyta</taxon>
        <taxon>Embryophyta</taxon>
        <taxon>Tracheophyta</taxon>
        <taxon>Spermatophyta</taxon>
        <taxon>Magnoliopsida</taxon>
        <taxon>eudicotyledons</taxon>
        <taxon>Gunneridae</taxon>
        <taxon>Pentapetalae</taxon>
        <taxon>rosids</taxon>
        <taxon>fabids</taxon>
        <taxon>Fabales</taxon>
        <taxon>Fabaceae</taxon>
        <taxon>Papilionoideae</taxon>
        <taxon>50 kb inversion clade</taxon>
        <taxon>NPAAA clade</taxon>
        <taxon>Hologalegina</taxon>
        <taxon>IRL clade</taxon>
        <taxon>Cicereae</taxon>
        <taxon>Cicer</taxon>
    </lineage>
</organism>
<protein>
    <submittedName>
        <fullName evidence="4">DNA polymerase lambda-like</fullName>
    </submittedName>
</protein>
<keyword evidence="3" id="KW-1185">Reference proteome</keyword>
<reference evidence="4" key="2">
    <citation type="submission" date="2025-08" db="UniProtKB">
        <authorList>
            <consortium name="RefSeq"/>
        </authorList>
    </citation>
    <scope>IDENTIFICATION</scope>
    <source>
        <tissue evidence="4">Etiolated seedlings</tissue>
    </source>
</reference>
<dbReference type="KEGG" id="cam:101491932"/>
<dbReference type="RefSeq" id="XP_004489888.2">
    <property type="nucleotide sequence ID" value="XM_004489831.3"/>
</dbReference>
<dbReference type="GO" id="GO:0003887">
    <property type="term" value="F:DNA-directed DNA polymerase activity"/>
    <property type="evidence" value="ECO:0007669"/>
    <property type="project" value="InterPro"/>
</dbReference>
<dbReference type="Pfam" id="PF14716">
    <property type="entry name" value="HHH_8"/>
    <property type="match status" value="1"/>
</dbReference>
<sequence>MKGINQLILGLLDPQDESINELDKSLDPEPTDANVSSEPQKLNNKKIKSSSDDTKIVNLETNENRRENAPLSSTSMASRDGEVENLNYADRRPQHRDAENEASTLPYCPPDLNKNITEIFKKLVNIYRALGDDRRSFSYYKAISVIEKLPFKVESADQIKNLPSIGKSMKDHEIITTGKLLKLEHFETDEKGANNIVIWRSMGYRSSHRL</sequence>
<dbReference type="Proteomes" id="UP000087171">
    <property type="component" value="Chromosome Ca2"/>
</dbReference>
<evidence type="ECO:0000259" key="2">
    <source>
        <dbReference type="Pfam" id="PF14716"/>
    </source>
</evidence>
<dbReference type="FunFam" id="1.10.150.110:FF:000006">
    <property type="entry name" value="DNA polymerase"/>
    <property type="match status" value="1"/>
</dbReference>
<dbReference type="InterPro" id="IPR027421">
    <property type="entry name" value="DNA_pol_lamdba_lyase_dom_sf"/>
</dbReference>
<dbReference type="PANTHER" id="PTHR11276:SF41">
    <property type="entry name" value="DNA POLYMERASE LAMBDA"/>
    <property type="match status" value="1"/>
</dbReference>
<reference evidence="3" key="1">
    <citation type="journal article" date="2013" name="Nat. Biotechnol.">
        <title>Draft genome sequence of chickpea (Cicer arietinum) provides a resource for trait improvement.</title>
        <authorList>
            <person name="Varshney R.K."/>
            <person name="Song C."/>
            <person name="Saxena R.K."/>
            <person name="Azam S."/>
            <person name="Yu S."/>
            <person name="Sharpe A.G."/>
            <person name="Cannon S."/>
            <person name="Baek J."/>
            <person name="Rosen B.D."/>
            <person name="Tar'an B."/>
            <person name="Millan T."/>
            <person name="Zhang X."/>
            <person name="Ramsay L.D."/>
            <person name="Iwata A."/>
            <person name="Wang Y."/>
            <person name="Nelson W."/>
            <person name="Farmer A.D."/>
            <person name="Gaur P.M."/>
            <person name="Soderlund C."/>
            <person name="Penmetsa R.V."/>
            <person name="Xu C."/>
            <person name="Bharti A.K."/>
            <person name="He W."/>
            <person name="Winter P."/>
            <person name="Zhao S."/>
            <person name="Hane J.K."/>
            <person name="Carrasquilla-Garcia N."/>
            <person name="Condie J.A."/>
            <person name="Upadhyaya H.D."/>
            <person name="Luo M.C."/>
            <person name="Thudi M."/>
            <person name="Gowda C.L."/>
            <person name="Singh N.P."/>
            <person name="Lichtenzveig J."/>
            <person name="Gali K.K."/>
            <person name="Rubio J."/>
            <person name="Nadarajan N."/>
            <person name="Dolezel J."/>
            <person name="Bansal K.C."/>
            <person name="Xu X."/>
            <person name="Edwards D."/>
            <person name="Zhang G."/>
            <person name="Kahl G."/>
            <person name="Gil J."/>
            <person name="Singh K.B."/>
            <person name="Datta S.K."/>
            <person name="Jackson S.A."/>
            <person name="Wang J."/>
            <person name="Cook D.R."/>
        </authorList>
    </citation>
    <scope>NUCLEOTIDE SEQUENCE [LARGE SCALE GENOMIC DNA]</scope>
    <source>
        <strain evidence="3">cv. CDC Frontier</strain>
    </source>
</reference>
<dbReference type="AlphaFoldDB" id="A0A1S2XII8"/>
<dbReference type="GO" id="GO:0005634">
    <property type="term" value="C:nucleus"/>
    <property type="evidence" value="ECO:0007669"/>
    <property type="project" value="TreeGrafter"/>
</dbReference>
<dbReference type="STRING" id="3827.A0A1S2XII8"/>
<gene>
    <name evidence="4" type="primary">LOC101491932</name>
</gene>
<dbReference type="GO" id="GO:0003677">
    <property type="term" value="F:DNA binding"/>
    <property type="evidence" value="ECO:0007669"/>
    <property type="project" value="InterPro"/>
</dbReference>
<accession>A0A1S2XII8</accession>
<evidence type="ECO:0000313" key="3">
    <source>
        <dbReference type="Proteomes" id="UP000087171"/>
    </source>
</evidence>
<dbReference type="eggNOG" id="KOG2534">
    <property type="taxonomic scope" value="Eukaryota"/>
</dbReference>
<feature type="region of interest" description="Disordered" evidence="1">
    <location>
        <begin position="1"/>
        <end position="106"/>
    </location>
</feature>
<dbReference type="PANTHER" id="PTHR11276">
    <property type="entry name" value="DNA POLYMERASE TYPE-X FAMILY MEMBER"/>
    <property type="match status" value="1"/>
</dbReference>
<name>A0A1S2XII8_CICAR</name>